<gene>
    <name evidence="2" type="ORF">C7C56_010285</name>
</gene>
<sequence>MAPVALAAIAPAPRPPANPARAAPRELAAFAPARASRTAKAHPPRFKRRKATVAPEPVETDSDVALLTALIEFGGNPGHAATPGADAGPACVGPGAHEPGKKCITRAAKLLHVMRKTTD</sequence>
<dbReference type="Proteomes" id="UP000241421">
    <property type="component" value="Unassembled WGS sequence"/>
</dbReference>
<protein>
    <submittedName>
        <fullName evidence="2">Uncharacterized protein</fullName>
    </submittedName>
</protein>
<feature type="compositionally biased region" description="Low complexity" evidence="1">
    <location>
        <begin position="1"/>
        <end position="11"/>
    </location>
</feature>
<feature type="region of interest" description="Disordered" evidence="1">
    <location>
        <begin position="1"/>
        <end position="21"/>
    </location>
</feature>
<organism evidence="2 3">
    <name type="scientific">Massilia glaciei</name>
    <dbReference type="NCBI Taxonomy" id="1524097"/>
    <lineage>
        <taxon>Bacteria</taxon>
        <taxon>Pseudomonadati</taxon>
        <taxon>Pseudomonadota</taxon>
        <taxon>Betaproteobacteria</taxon>
        <taxon>Burkholderiales</taxon>
        <taxon>Oxalobacteraceae</taxon>
        <taxon>Telluria group</taxon>
        <taxon>Massilia</taxon>
    </lineage>
</organism>
<name>A0A2U2HMI7_9BURK</name>
<reference evidence="2 3" key="1">
    <citation type="submission" date="2018-04" db="EMBL/GenBank/DDBJ databases">
        <title>Massilia violaceinigra sp. nov., a novel purple-pigmented bacterium isolated from Tianshan glacier, Xinjiang, China.</title>
        <authorList>
            <person name="Wang H."/>
        </authorList>
    </citation>
    <scope>NUCLEOTIDE SEQUENCE [LARGE SCALE GENOMIC DNA]</scope>
    <source>
        <strain evidence="2 3">B448-2</strain>
    </source>
</reference>
<evidence type="ECO:0000313" key="3">
    <source>
        <dbReference type="Proteomes" id="UP000241421"/>
    </source>
</evidence>
<comment type="caution">
    <text evidence="2">The sequence shown here is derived from an EMBL/GenBank/DDBJ whole genome shotgun (WGS) entry which is preliminary data.</text>
</comment>
<accession>A0A2U2HMI7</accession>
<proteinExistence type="predicted"/>
<dbReference type="EMBL" id="PXWF02000155">
    <property type="protein sequence ID" value="PWF48689.1"/>
    <property type="molecule type" value="Genomic_DNA"/>
</dbReference>
<keyword evidence="3" id="KW-1185">Reference proteome</keyword>
<feature type="compositionally biased region" description="Basic residues" evidence="1">
    <location>
        <begin position="37"/>
        <end position="51"/>
    </location>
</feature>
<evidence type="ECO:0000313" key="2">
    <source>
        <dbReference type="EMBL" id="PWF48689.1"/>
    </source>
</evidence>
<dbReference type="AlphaFoldDB" id="A0A2U2HMI7"/>
<evidence type="ECO:0000256" key="1">
    <source>
        <dbReference type="SAM" id="MobiDB-lite"/>
    </source>
</evidence>
<feature type="region of interest" description="Disordered" evidence="1">
    <location>
        <begin position="33"/>
        <end position="59"/>
    </location>
</feature>